<organism evidence="3 4">
    <name type="scientific">Paenibacillus sepulcri</name>
    <dbReference type="NCBI Taxonomy" id="359917"/>
    <lineage>
        <taxon>Bacteria</taxon>
        <taxon>Bacillati</taxon>
        <taxon>Bacillota</taxon>
        <taxon>Bacilli</taxon>
        <taxon>Bacillales</taxon>
        <taxon>Paenibacillaceae</taxon>
        <taxon>Paenibacillus</taxon>
    </lineage>
</organism>
<dbReference type="InterPro" id="IPR023210">
    <property type="entry name" value="NADP_OxRdtase_dom"/>
</dbReference>
<keyword evidence="4" id="KW-1185">Reference proteome</keyword>
<evidence type="ECO:0000313" key="4">
    <source>
        <dbReference type="Proteomes" id="UP001519887"/>
    </source>
</evidence>
<keyword evidence="1" id="KW-0560">Oxidoreductase</keyword>
<dbReference type="InterPro" id="IPR036812">
    <property type="entry name" value="NAD(P)_OxRdtase_dom_sf"/>
</dbReference>
<comment type="caution">
    <text evidence="3">The sequence shown here is derived from an EMBL/GenBank/DDBJ whole genome shotgun (WGS) entry which is preliminary data.</text>
</comment>
<dbReference type="SUPFAM" id="SSF51430">
    <property type="entry name" value="NAD(P)-linked oxidoreductase"/>
    <property type="match status" value="1"/>
</dbReference>
<name>A0ABS7CAP5_9BACL</name>
<dbReference type="EMBL" id="JAHZIK010001036">
    <property type="protein sequence ID" value="MBW7457999.1"/>
    <property type="molecule type" value="Genomic_DNA"/>
</dbReference>
<dbReference type="PANTHER" id="PTHR43364">
    <property type="entry name" value="NADH-SPECIFIC METHYLGLYOXAL REDUCTASE-RELATED"/>
    <property type="match status" value="1"/>
</dbReference>
<dbReference type="Proteomes" id="UP001519887">
    <property type="component" value="Unassembled WGS sequence"/>
</dbReference>
<gene>
    <name evidence="3" type="ORF">K0U00_28555</name>
</gene>
<accession>A0ABS7CAP5</accession>
<evidence type="ECO:0000313" key="3">
    <source>
        <dbReference type="EMBL" id="MBW7457999.1"/>
    </source>
</evidence>
<dbReference type="Gene3D" id="3.20.20.100">
    <property type="entry name" value="NADP-dependent oxidoreductase domain"/>
    <property type="match status" value="1"/>
</dbReference>
<dbReference type="PANTHER" id="PTHR43364:SF4">
    <property type="entry name" value="NAD(P)-LINKED OXIDOREDUCTASE SUPERFAMILY PROTEIN"/>
    <property type="match status" value="1"/>
</dbReference>
<evidence type="ECO:0000256" key="1">
    <source>
        <dbReference type="ARBA" id="ARBA00023002"/>
    </source>
</evidence>
<feature type="non-terminal residue" evidence="3">
    <location>
        <position position="83"/>
    </location>
</feature>
<feature type="domain" description="NADP-dependent oxidoreductase" evidence="2">
    <location>
        <begin position="16"/>
        <end position="83"/>
    </location>
</feature>
<proteinExistence type="predicted"/>
<evidence type="ECO:0000259" key="2">
    <source>
        <dbReference type="Pfam" id="PF00248"/>
    </source>
</evidence>
<protein>
    <submittedName>
        <fullName evidence="3">Aldo/keto reductase</fullName>
    </submittedName>
</protein>
<reference evidence="3 4" key="1">
    <citation type="submission" date="2021-07" db="EMBL/GenBank/DDBJ databases">
        <title>Paenibacillus radiodurans sp. nov., isolated from the southeastern edge of Tengger Desert.</title>
        <authorList>
            <person name="Zhang G."/>
        </authorList>
    </citation>
    <scope>NUCLEOTIDE SEQUENCE [LARGE SCALE GENOMIC DNA]</scope>
    <source>
        <strain evidence="3 4">CCM 7311</strain>
    </source>
</reference>
<sequence>MKYRTLGKTELKVSVVGVGTWQFGGAWGKDFTQDEVDAILDKAQEVGINLLDTAECYGHHLSENFIGNYVERRGSRDKWIIAT</sequence>
<dbReference type="Pfam" id="PF00248">
    <property type="entry name" value="Aldo_ket_red"/>
    <property type="match status" value="1"/>
</dbReference>
<dbReference type="InterPro" id="IPR050523">
    <property type="entry name" value="AKR_Detox_Biosynth"/>
</dbReference>